<feature type="transmembrane region" description="Helical" evidence="6">
    <location>
        <begin position="447"/>
        <end position="469"/>
    </location>
</feature>
<dbReference type="EMBL" id="WHPC01000108">
    <property type="protein sequence ID" value="MPV38764.1"/>
    <property type="molecule type" value="Genomic_DNA"/>
</dbReference>
<evidence type="ECO:0000256" key="6">
    <source>
        <dbReference type="SAM" id="Phobius"/>
    </source>
</evidence>
<evidence type="ECO:0000259" key="7">
    <source>
        <dbReference type="Pfam" id="PF04932"/>
    </source>
</evidence>
<dbReference type="InterPro" id="IPR051533">
    <property type="entry name" value="WaaL-like"/>
</dbReference>
<evidence type="ECO:0000256" key="1">
    <source>
        <dbReference type="ARBA" id="ARBA00004141"/>
    </source>
</evidence>
<dbReference type="Proteomes" id="UP000437709">
    <property type="component" value="Unassembled WGS sequence"/>
</dbReference>
<evidence type="ECO:0000256" key="5">
    <source>
        <dbReference type="SAM" id="MobiDB-lite"/>
    </source>
</evidence>
<accession>A0A6N7EUE0</accession>
<dbReference type="Pfam" id="PF04932">
    <property type="entry name" value="Wzy_C"/>
    <property type="match status" value="1"/>
</dbReference>
<feature type="transmembrane region" description="Helical" evidence="6">
    <location>
        <begin position="60"/>
        <end position="85"/>
    </location>
</feature>
<feature type="transmembrane region" description="Helical" evidence="6">
    <location>
        <begin position="385"/>
        <end position="411"/>
    </location>
</feature>
<dbReference type="InterPro" id="IPR007016">
    <property type="entry name" value="O-antigen_ligase-rel_domated"/>
</dbReference>
<evidence type="ECO:0000313" key="8">
    <source>
        <dbReference type="EMBL" id="MPV38764.1"/>
    </source>
</evidence>
<comment type="caution">
    <text evidence="8">The sequence shown here is derived from an EMBL/GenBank/DDBJ whole genome shotgun (WGS) entry which is preliminary data.</text>
</comment>
<dbReference type="PANTHER" id="PTHR37422:SF23">
    <property type="entry name" value="TEICHURONIC ACID BIOSYNTHESIS PROTEIN TUAE"/>
    <property type="match status" value="1"/>
</dbReference>
<keyword evidence="9" id="KW-1185">Reference proteome</keyword>
<keyword evidence="2 6" id="KW-0812">Transmembrane</keyword>
<feature type="transmembrane region" description="Helical" evidence="6">
    <location>
        <begin position="239"/>
        <end position="258"/>
    </location>
</feature>
<evidence type="ECO:0000313" key="9">
    <source>
        <dbReference type="Proteomes" id="UP000437709"/>
    </source>
</evidence>
<evidence type="ECO:0000256" key="3">
    <source>
        <dbReference type="ARBA" id="ARBA00022989"/>
    </source>
</evidence>
<keyword evidence="3 6" id="KW-1133">Transmembrane helix</keyword>
<feature type="compositionally biased region" description="Basic and acidic residues" evidence="5">
    <location>
        <begin position="8"/>
        <end position="21"/>
    </location>
</feature>
<feature type="transmembrane region" description="Helical" evidence="6">
    <location>
        <begin position="91"/>
        <end position="110"/>
    </location>
</feature>
<keyword evidence="4 6" id="KW-0472">Membrane</keyword>
<feature type="transmembrane region" description="Helical" evidence="6">
    <location>
        <begin position="270"/>
        <end position="303"/>
    </location>
</feature>
<feature type="transmembrane region" description="Helical" evidence="6">
    <location>
        <begin position="117"/>
        <end position="136"/>
    </location>
</feature>
<dbReference type="AlphaFoldDB" id="A0A6N7EUE0"/>
<evidence type="ECO:0000256" key="4">
    <source>
        <dbReference type="ARBA" id="ARBA00023136"/>
    </source>
</evidence>
<feature type="transmembrane region" description="Helical" evidence="6">
    <location>
        <begin position="178"/>
        <end position="198"/>
    </location>
</feature>
<organism evidence="8 9">
    <name type="scientific">Georgenia subflava</name>
    <dbReference type="NCBI Taxonomy" id="1622177"/>
    <lineage>
        <taxon>Bacteria</taxon>
        <taxon>Bacillati</taxon>
        <taxon>Actinomycetota</taxon>
        <taxon>Actinomycetes</taxon>
        <taxon>Micrococcales</taxon>
        <taxon>Bogoriellaceae</taxon>
        <taxon>Georgenia</taxon>
    </lineage>
</organism>
<keyword evidence="8" id="KW-0436">Ligase</keyword>
<name>A0A6N7EUE0_9MICO</name>
<evidence type="ECO:0000256" key="2">
    <source>
        <dbReference type="ARBA" id="ARBA00022692"/>
    </source>
</evidence>
<dbReference type="GO" id="GO:0016020">
    <property type="term" value="C:membrane"/>
    <property type="evidence" value="ECO:0007669"/>
    <property type="project" value="UniProtKB-SubCell"/>
</dbReference>
<feature type="transmembrane region" description="Helical" evidence="6">
    <location>
        <begin position="148"/>
        <end position="166"/>
    </location>
</feature>
<dbReference type="PANTHER" id="PTHR37422">
    <property type="entry name" value="TEICHURONIC ACID BIOSYNTHESIS PROTEIN TUAE"/>
    <property type="match status" value="1"/>
</dbReference>
<gene>
    <name evidence="8" type="ORF">GB881_17255</name>
</gene>
<comment type="subcellular location">
    <subcellularLocation>
        <location evidence="1">Membrane</location>
        <topology evidence="1">Multi-pass membrane protein</topology>
    </subcellularLocation>
</comment>
<dbReference type="GO" id="GO:0016874">
    <property type="term" value="F:ligase activity"/>
    <property type="evidence" value="ECO:0007669"/>
    <property type="project" value="UniProtKB-KW"/>
</dbReference>
<reference evidence="8 9" key="1">
    <citation type="submission" date="2019-10" db="EMBL/GenBank/DDBJ databases">
        <title>Georgenia wutianyii sp. nov. and Georgenia yuyongxinii sp. nov. isolated from plateau pika (Ochotona curzoniae) in the Qinghai-Tibet plateau of China.</title>
        <authorList>
            <person name="Tian Z."/>
        </authorList>
    </citation>
    <scope>NUCLEOTIDE SEQUENCE [LARGE SCALE GENOMIC DNA]</scope>
    <source>
        <strain evidence="8 9">JCM 19765</strain>
    </source>
</reference>
<protein>
    <submittedName>
        <fullName evidence="8">O-antigen ligase domain-containing protein</fullName>
    </submittedName>
</protein>
<proteinExistence type="predicted"/>
<feature type="region of interest" description="Disordered" evidence="5">
    <location>
        <begin position="1"/>
        <end position="21"/>
    </location>
</feature>
<dbReference type="RefSeq" id="WP_152196820.1">
    <property type="nucleotide sequence ID" value="NZ_VUKD01000008.1"/>
</dbReference>
<feature type="domain" description="O-antigen ligase-related" evidence="7">
    <location>
        <begin position="273"/>
        <end position="386"/>
    </location>
</feature>
<sequence>MRRTPGAGRREKSADRLATKDVGADGWQPVLIRSPTALKVARSDPEPVVLRPRNSSPIDLFTILVAFLALQFLIPARLVIAGLGAVGRPSVAVGILLIFLWCVFALRGGLPPEKQPVRWLMAGYLAVQLVGYAAGYDRRLPDDEASGADRWMIFNVAMVGIALAVADGIRSRRQLDRFLVALVGFSSVMAAVGILQFTRIVDLTQYIRIPGLSRNSALIGVGARGDGDFARVAGTANHYIEFGVVLSLVLPIAMHYAFFSPPGRTRIVRWLMVGLIGSSIPLSISRSAILTVALAMTLMAVVWPWRRRYNVLVTTIVATAAFHVVNRGVLGTIKALFTNVDNDPSIQNRLSDGAYVMELWAQRPWLGRGVGTVLPDRYILLDNQLYGSLLAGGVLGVAALIAFFAVPFFLGRSVRLRGADEETRHLGQALAVVMPAAFLASGTFDSFSFATFVGVVFIVVGAVGALWRVESISPRLPMQLRESGDQYVNTPLTADLKARLRRANSELKDKARRARGG</sequence>
<dbReference type="OrthoDB" id="5243524at2"/>